<accession>A0ACD3A9X5</accession>
<reference evidence="1 2" key="1">
    <citation type="journal article" date="2019" name="Nat. Ecol. Evol.">
        <title>Megaphylogeny resolves global patterns of mushroom evolution.</title>
        <authorList>
            <person name="Varga T."/>
            <person name="Krizsan K."/>
            <person name="Foldi C."/>
            <person name="Dima B."/>
            <person name="Sanchez-Garcia M."/>
            <person name="Sanchez-Ramirez S."/>
            <person name="Szollosi G.J."/>
            <person name="Szarkandi J.G."/>
            <person name="Papp V."/>
            <person name="Albert L."/>
            <person name="Andreopoulos W."/>
            <person name="Angelini C."/>
            <person name="Antonin V."/>
            <person name="Barry K.W."/>
            <person name="Bougher N.L."/>
            <person name="Buchanan P."/>
            <person name="Buyck B."/>
            <person name="Bense V."/>
            <person name="Catcheside P."/>
            <person name="Chovatia M."/>
            <person name="Cooper J."/>
            <person name="Damon W."/>
            <person name="Desjardin D."/>
            <person name="Finy P."/>
            <person name="Geml J."/>
            <person name="Haridas S."/>
            <person name="Hughes K."/>
            <person name="Justo A."/>
            <person name="Karasinski D."/>
            <person name="Kautmanova I."/>
            <person name="Kiss B."/>
            <person name="Kocsube S."/>
            <person name="Kotiranta H."/>
            <person name="LaButti K.M."/>
            <person name="Lechner B.E."/>
            <person name="Liimatainen K."/>
            <person name="Lipzen A."/>
            <person name="Lukacs Z."/>
            <person name="Mihaltcheva S."/>
            <person name="Morgado L.N."/>
            <person name="Niskanen T."/>
            <person name="Noordeloos M.E."/>
            <person name="Ohm R.A."/>
            <person name="Ortiz-Santana B."/>
            <person name="Ovrebo C."/>
            <person name="Racz N."/>
            <person name="Riley R."/>
            <person name="Savchenko A."/>
            <person name="Shiryaev A."/>
            <person name="Soop K."/>
            <person name="Spirin V."/>
            <person name="Szebenyi C."/>
            <person name="Tomsovsky M."/>
            <person name="Tulloss R.E."/>
            <person name="Uehling J."/>
            <person name="Grigoriev I.V."/>
            <person name="Vagvolgyi C."/>
            <person name="Papp T."/>
            <person name="Martin F.M."/>
            <person name="Miettinen O."/>
            <person name="Hibbett D.S."/>
            <person name="Nagy L.G."/>
        </authorList>
    </citation>
    <scope>NUCLEOTIDE SEQUENCE [LARGE SCALE GENOMIC DNA]</scope>
    <source>
        <strain evidence="1 2">NL-1719</strain>
    </source>
</reference>
<gene>
    <name evidence="1" type="ORF">BDN72DRAFT_882622</name>
</gene>
<dbReference type="Proteomes" id="UP000308600">
    <property type="component" value="Unassembled WGS sequence"/>
</dbReference>
<sequence length="490" mass="55768">MTMSTTDLSGLTNAQAFAKIDSEISYLESRLQILRGLRNTLPPVASLPTEILSKIFLICHNLDIEPDSNGTLHWTSNQQGQVRLTLSWVSRRWRITAISYPELWTFVTKGSLEYLQVCLARSKGLNMAVVLRGPQESYIQECLMVLPRIRSLYIDPSLSERDHLSLGGFWLRQAPFLVSLSATSLDIEGTPEGVPLFSSVHPQLQHLSLSKSRFQWDSPLLAMATLTTLHIIKPVTLTTIHALVEKLRKMTSLRDCQFVSCFREVEPPPHAQIHQRIVLPSLQNLTLQHRPLFVPFAFLSYLEIPNSSILLQSEVGRPLSADFRYNFQCLREYWSHTPYWKEEEFRHIAINSHIRPKFNISISTSASRISTQGAPRCFTMELSSHISVPFHSFSQSIMTLPANFQCVSLNGQRISRDGVYLISQFTNPRVLRLLDVGELDELKESLARNEFGQEVSSWDIGLDQALPQLEVLQVGGQSYRSFEEFRRLTA</sequence>
<evidence type="ECO:0000313" key="1">
    <source>
        <dbReference type="EMBL" id="TFK62466.1"/>
    </source>
</evidence>
<evidence type="ECO:0000313" key="2">
    <source>
        <dbReference type="Proteomes" id="UP000308600"/>
    </source>
</evidence>
<dbReference type="EMBL" id="ML208579">
    <property type="protein sequence ID" value="TFK62466.1"/>
    <property type="molecule type" value="Genomic_DNA"/>
</dbReference>
<protein>
    <submittedName>
        <fullName evidence="1">Uncharacterized protein</fullName>
    </submittedName>
</protein>
<keyword evidence="2" id="KW-1185">Reference proteome</keyword>
<proteinExistence type="predicted"/>
<organism evidence="1 2">
    <name type="scientific">Pluteus cervinus</name>
    <dbReference type="NCBI Taxonomy" id="181527"/>
    <lineage>
        <taxon>Eukaryota</taxon>
        <taxon>Fungi</taxon>
        <taxon>Dikarya</taxon>
        <taxon>Basidiomycota</taxon>
        <taxon>Agaricomycotina</taxon>
        <taxon>Agaricomycetes</taxon>
        <taxon>Agaricomycetidae</taxon>
        <taxon>Agaricales</taxon>
        <taxon>Pluteineae</taxon>
        <taxon>Pluteaceae</taxon>
        <taxon>Pluteus</taxon>
    </lineage>
</organism>
<name>A0ACD3A9X5_9AGAR</name>